<protein>
    <recommendedName>
        <fullName evidence="4 15">Endopeptidase Clp</fullName>
        <ecNumber evidence="4 15">3.4.21.92</ecNumber>
    </recommendedName>
</protein>
<keyword evidence="10" id="KW-0130">Cell adhesion</keyword>
<dbReference type="Gene3D" id="1.10.418.10">
    <property type="entry name" value="Calponin-like domain"/>
    <property type="match status" value="2"/>
</dbReference>
<dbReference type="InterPro" id="IPR036872">
    <property type="entry name" value="CH_dom_sf"/>
</dbReference>
<dbReference type="GO" id="GO:0005925">
    <property type="term" value="C:focal adhesion"/>
    <property type="evidence" value="ECO:0007669"/>
    <property type="project" value="TreeGrafter"/>
</dbReference>
<dbReference type="HAMAP" id="MF_00444">
    <property type="entry name" value="ClpP"/>
    <property type="match status" value="1"/>
</dbReference>
<dbReference type="FunFam" id="1.10.418.10:FF:000011">
    <property type="entry name" value="Parvin, beta"/>
    <property type="match status" value="1"/>
</dbReference>
<feature type="active site" evidence="15">
    <location>
        <position position="191"/>
    </location>
</feature>
<evidence type="ECO:0000256" key="12">
    <source>
        <dbReference type="ARBA" id="ARBA00023212"/>
    </source>
</evidence>
<evidence type="ECO:0000256" key="11">
    <source>
        <dbReference type="ARBA" id="ARBA00023203"/>
    </source>
</evidence>
<evidence type="ECO:0000256" key="13">
    <source>
        <dbReference type="ARBA" id="ARBA00034021"/>
    </source>
</evidence>
<evidence type="ECO:0000256" key="15">
    <source>
        <dbReference type="PROSITE-ProRule" id="PRU10086"/>
    </source>
</evidence>
<dbReference type="InterPro" id="IPR023562">
    <property type="entry name" value="ClpP/TepA"/>
</dbReference>
<dbReference type="GO" id="GO:0071963">
    <property type="term" value="P:establishment or maintenance of cell polarity regulating cell shape"/>
    <property type="evidence" value="ECO:0007669"/>
    <property type="project" value="TreeGrafter"/>
</dbReference>
<evidence type="ECO:0000313" key="18">
    <source>
        <dbReference type="Proteomes" id="UP000050790"/>
    </source>
</evidence>
<evidence type="ECO:0000256" key="3">
    <source>
        <dbReference type="ARBA" id="ARBA00007039"/>
    </source>
</evidence>
<keyword evidence="9" id="KW-0720">Serine protease</keyword>
<feature type="active site" evidence="14">
    <location>
        <position position="166"/>
    </location>
</feature>
<dbReference type="Pfam" id="PF00307">
    <property type="entry name" value="CH"/>
    <property type="match status" value="2"/>
</dbReference>
<evidence type="ECO:0000256" key="8">
    <source>
        <dbReference type="ARBA" id="ARBA00022801"/>
    </source>
</evidence>
<dbReference type="CDD" id="cd21221">
    <property type="entry name" value="CH_PARV_rpt1"/>
    <property type="match status" value="1"/>
</dbReference>
<dbReference type="Pfam" id="PF00574">
    <property type="entry name" value="CLP_protease"/>
    <property type="match status" value="1"/>
</dbReference>
<reference evidence="19" key="1">
    <citation type="submission" date="2023-11" db="UniProtKB">
        <authorList>
            <consortium name="WormBaseParasite"/>
        </authorList>
    </citation>
    <scope>IDENTIFICATION</scope>
</reference>
<dbReference type="NCBIfam" id="NF001368">
    <property type="entry name" value="PRK00277.1"/>
    <property type="match status" value="1"/>
</dbReference>
<accession>A0AA84ZFA6</accession>
<dbReference type="GO" id="GO:0004176">
    <property type="term" value="F:ATP-dependent peptidase activity"/>
    <property type="evidence" value="ECO:0007669"/>
    <property type="project" value="InterPro"/>
</dbReference>
<evidence type="ECO:0000256" key="9">
    <source>
        <dbReference type="ARBA" id="ARBA00022825"/>
    </source>
</evidence>
<dbReference type="InterPro" id="IPR029045">
    <property type="entry name" value="ClpP/crotonase-like_dom_sf"/>
</dbReference>
<dbReference type="EC" id="3.4.21.92" evidence="4 15"/>
<dbReference type="SUPFAM" id="SSF52096">
    <property type="entry name" value="ClpP/crotonase"/>
    <property type="match status" value="1"/>
</dbReference>
<dbReference type="GO" id="GO:0030036">
    <property type="term" value="P:actin cytoskeleton organization"/>
    <property type="evidence" value="ECO:0007669"/>
    <property type="project" value="InterPro"/>
</dbReference>
<dbReference type="Proteomes" id="UP000050790">
    <property type="component" value="Unassembled WGS sequence"/>
</dbReference>
<dbReference type="GO" id="GO:0005737">
    <property type="term" value="C:cytoplasm"/>
    <property type="evidence" value="ECO:0007669"/>
    <property type="project" value="TreeGrafter"/>
</dbReference>
<comment type="catalytic activity">
    <reaction evidence="13 15">
        <text>Hydrolysis of proteins to small peptides in the presence of ATP and magnesium. alpha-casein is the usual test substrate. In the absence of ATP, only oligopeptides shorter than five residues are hydrolyzed (such as succinyl-Leu-Tyr-|-NHMec, and Leu-Tyr-Leu-|-Tyr-Trp, in which cleavage of the -Tyr-|-Leu- and -Tyr-|-Trp bonds also occurs).</text>
        <dbReference type="EC" id="3.4.21.92"/>
    </reaction>
</comment>
<dbReference type="GO" id="GO:0015629">
    <property type="term" value="C:actin cytoskeleton"/>
    <property type="evidence" value="ECO:0007669"/>
    <property type="project" value="TreeGrafter"/>
</dbReference>
<evidence type="ECO:0000259" key="17">
    <source>
        <dbReference type="PROSITE" id="PS50021"/>
    </source>
</evidence>
<dbReference type="InterPro" id="IPR028433">
    <property type="entry name" value="Parvin"/>
</dbReference>
<dbReference type="WBParaSite" id="SMRG1_28970.1">
    <property type="protein sequence ID" value="SMRG1_28970.1"/>
    <property type="gene ID" value="SMRG1_28970"/>
</dbReference>
<keyword evidence="6" id="KW-0645">Protease</keyword>
<dbReference type="GO" id="GO:0003779">
    <property type="term" value="F:actin binding"/>
    <property type="evidence" value="ECO:0007669"/>
    <property type="project" value="UniProtKB-KW"/>
</dbReference>
<dbReference type="NCBIfam" id="NF009205">
    <property type="entry name" value="PRK12553.1"/>
    <property type="match status" value="1"/>
</dbReference>
<dbReference type="Gene3D" id="3.90.226.10">
    <property type="entry name" value="2-enoyl-CoA Hydratase, Chain A, domain 1"/>
    <property type="match status" value="1"/>
</dbReference>
<dbReference type="SUPFAM" id="SSF47576">
    <property type="entry name" value="Calponin-homology domain, CH-domain"/>
    <property type="match status" value="1"/>
</dbReference>
<keyword evidence="8" id="KW-0378">Hydrolase</keyword>
<evidence type="ECO:0000256" key="2">
    <source>
        <dbReference type="ARBA" id="ARBA00005666"/>
    </source>
</evidence>
<dbReference type="FunFam" id="3.90.226.10:FF:000001">
    <property type="entry name" value="ATP-dependent Clp protease proteolytic subunit"/>
    <property type="match status" value="1"/>
</dbReference>
<dbReference type="PANTHER" id="PTHR12114:SF4">
    <property type="entry name" value="GH23568P"/>
    <property type="match status" value="1"/>
</dbReference>
<feature type="domain" description="Calponin-homology (CH)" evidence="17">
    <location>
        <begin position="545"/>
        <end position="653"/>
    </location>
</feature>
<dbReference type="GO" id="GO:0030031">
    <property type="term" value="P:cell projection assembly"/>
    <property type="evidence" value="ECO:0007669"/>
    <property type="project" value="TreeGrafter"/>
</dbReference>
<organism evidence="18 19">
    <name type="scientific">Schistosoma margrebowiei</name>
    <dbReference type="NCBI Taxonomy" id="48269"/>
    <lineage>
        <taxon>Eukaryota</taxon>
        <taxon>Metazoa</taxon>
        <taxon>Spiralia</taxon>
        <taxon>Lophotrochozoa</taxon>
        <taxon>Platyhelminthes</taxon>
        <taxon>Trematoda</taxon>
        <taxon>Digenea</taxon>
        <taxon>Strigeidida</taxon>
        <taxon>Schistosomatoidea</taxon>
        <taxon>Schistosomatidae</taxon>
        <taxon>Schistosoma</taxon>
    </lineage>
</organism>
<keyword evidence="12" id="KW-0206">Cytoskeleton</keyword>
<proteinExistence type="inferred from homology"/>
<dbReference type="GO" id="GO:0006508">
    <property type="term" value="P:proteolysis"/>
    <property type="evidence" value="ECO:0007669"/>
    <property type="project" value="UniProtKB-KW"/>
</dbReference>
<keyword evidence="5" id="KW-0963">Cytoplasm</keyword>
<dbReference type="PRINTS" id="PR00127">
    <property type="entry name" value="CLPPROTEASEP"/>
</dbReference>
<dbReference type="CDD" id="cd21222">
    <property type="entry name" value="CH_PARV_rpt2"/>
    <property type="match status" value="1"/>
</dbReference>
<dbReference type="InterPro" id="IPR001715">
    <property type="entry name" value="CH_dom"/>
</dbReference>
<dbReference type="AlphaFoldDB" id="A0AA84ZFA6"/>
<dbReference type="InterPro" id="IPR001907">
    <property type="entry name" value="ClpP"/>
</dbReference>
<evidence type="ECO:0000256" key="14">
    <source>
        <dbReference type="PROSITE-ProRule" id="PRU10085"/>
    </source>
</evidence>
<evidence type="ECO:0000313" key="19">
    <source>
        <dbReference type="WBParaSite" id="SMRG1_28970.1"/>
    </source>
</evidence>
<dbReference type="PROSITE" id="PS50021">
    <property type="entry name" value="CH"/>
    <property type="match status" value="2"/>
</dbReference>
<evidence type="ECO:0000256" key="7">
    <source>
        <dbReference type="ARBA" id="ARBA00022737"/>
    </source>
</evidence>
<evidence type="ECO:0000256" key="16">
    <source>
        <dbReference type="SAM" id="MobiDB-lite"/>
    </source>
</evidence>
<evidence type="ECO:0000256" key="10">
    <source>
        <dbReference type="ARBA" id="ARBA00022889"/>
    </source>
</evidence>
<sequence length="656" mass="73423">MTMKTLISCTLRNKHKVLEIESEIGATMALQYIRCSPFSRMLTRHALFQYRFIKNLSLKCFHTGFQNHMPLIPMVLDKTTNVERYYDIYSRLLKDRIICLMGAVTDEIAGSIIAQLLFLQSEDKKIPIHLYINSPGGVVTAGLAIYDTMQFIRPPVATLCIGQASSMGSLLLAAGSPGCRFALPHSRIMVHQPSGSAHGQASDIKIQAEEIIRTRNVINTIYERHTKQSQEVIEKWMDRDYFMTAEEAVSYGIVDRVLHKAPAEKPQSGNLQSPGTPRRGVGPGAANFGGGIYGPNVGSGADSRESGFLAKLNTLSRSRRRKQEAEELAAEARQAMEDPLLPAPIDLGTDGYQLAEGEERSMIEPQSKDHPLVHDLSCSLIEWINTELVDDRILVRDLEADLYDGQVLQKLIEKLLNIKINHPEVAQTEIGQKQRLKIVIDEINGALGISPVRAAQLWPVSAVYNRDLVAILRLLVALVHKFSPAIILPRKVQLTVLIVRKINGILQHRRQIEPVTDIGDEQDNTETDHDAISALVDCAIPEQLASFQQTLKTFVNRNLNKLNLHVTDLENEMSDGVYFILLLGLLGNYFVPLHAYHITPTTDAQKLANLQVAFQLAHDVEGIDLEYNQPESVLRHDLKATLRLLYTLYNRYGDIQ</sequence>
<dbReference type="InterPro" id="IPR033135">
    <property type="entry name" value="ClpP_His_AS"/>
</dbReference>
<evidence type="ECO:0000256" key="1">
    <source>
        <dbReference type="ARBA" id="ARBA00004245"/>
    </source>
</evidence>
<dbReference type="InterPro" id="IPR018215">
    <property type="entry name" value="ClpP_Ser_AS"/>
</dbReference>
<dbReference type="GO" id="GO:0004252">
    <property type="term" value="F:serine-type endopeptidase activity"/>
    <property type="evidence" value="ECO:0007669"/>
    <property type="project" value="UniProtKB-EC"/>
</dbReference>
<comment type="similarity">
    <text evidence="3">Belongs to the peptidase S14 family.</text>
</comment>
<feature type="domain" description="Calponin-homology (CH)" evidence="17">
    <location>
        <begin position="374"/>
        <end position="483"/>
    </location>
</feature>
<dbReference type="CDD" id="cd07017">
    <property type="entry name" value="S14_ClpP_2"/>
    <property type="match status" value="1"/>
</dbReference>
<comment type="subcellular location">
    <subcellularLocation>
        <location evidence="1">Cytoplasm</location>
        <location evidence="1">Cytoskeleton</location>
    </subcellularLocation>
</comment>
<feature type="region of interest" description="Disordered" evidence="16">
    <location>
        <begin position="262"/>
        <end position="287"/>
    </location>
</feature>
<dbReference type="PROSITE" id="PS00381">
    <property type="entry name" value="CLP_PROTEASE_SER"/>
    <property type="match status" value="1"/>
</dbReference>
<dbReference type="GO" id="GO:0034446">
    <property type="term" value="P:substrate adhesion-dependent cell spreading"/>
    <property type="evidence" value="ECO:0007669"/>
    <property type="project" value="TreeGrafter"/>
</dbReference>
<comment type="similarity">
    <text evidence="2">Belongs to the parvin family.</text>
</comment>
<keyword evidence="7" id="KW-0677">Repeat</keyword>
<dbReference type="PROSITE" id="PS00382">
    <property type="entry name" value="CLP_PROTEASE_HIS"/>
    <property type="match status" value="1"/>
</dbReference>
<evidence type="ECO:0000256" key="4">
    <source>
        <dbReference type="ARBA" id="ARBA00013230"/>
    </source>
</evidence>
<dbReference type="PANTHER" id="PTHR12114">
    <property type="entry name" value="PARVIN"/>
    <property type="match status" value="1"/>
</dbReference>
<keyword evidence="11" id="KW-0009">Actin-binding</keyword>
<evidence type="ECO:0000256" key="6">
    <source>
        <dbReference type="ARBA" id="ARBA00022670"/>
    </source>
</evidence>
<name>A0AA84ZFA6_9TREM</name>
<evidence type="ECO:0000256" key="5">
    <source>
        <dbReference type="ARBA" id="ARBA00022490"/>
    </source>
</evidence>